<dbReference type="AlphaFoldDB" id="A0A8P4G7P9"/>
<dbReference type="Pfam" id="PF15909">
    <property type="entry name" value="zf-C2H2_8"/>
    <property type="match status" value="1"/>
</dbReference>
<dbReference type="SMART" id="SM00355">
    <property type="entry name" value="ZnF_C2H2"/>
    <property type="match status" value="3"/>
</dbReference>
<dbReference type="GO" id="GO:0008270">
    <property type="term" value="F:zinc ion binding"/>
    <property type="evidence" value="ECO:0007669"/>
    <property type="project" value="UniProtKB-KW"/>
</dbReference>
<feature type="region of interest" description="Disordered" evidence="2">
    <location>
        <begin position="259"/>
        <end position="304"/>
    </location>
</feature>
<name>A0A8P4G7P9_DICLA</name>
<dbReference type="PANTHER" id="PTHR21695">
    <property type="entry name" value="ZINC FINGER PROTEIN 414"/>
    <property type="match status" value="1"/>
</dbReference>
<feature type="region of interest" description="Disordered" evidence="2">
    <location>
        <begin position="151"/>
        <end position="245"/>
    </location>
</feature>
<dbReference type="PROSITE" id="PS00028">
    <property type="entry name" value="ZINC_FINGER_C2H2_1"/>
    <property type="match status" value="3"/>
</dbReference>
<dbReference type="PROSITE" id="PS50157">
    <property type="entry name" value="ZINC_FINGER_C2H2_2"/>
    <property type="match status" value="1"/>
</dbReference>
<dbReference type="Gene3D" id="3.30.160.60">
    <property type="entry name" value="Classic Zinc Finger"/>
    <property type="match status" value="1"/>
</dbReference>
<reference evidence="4" key="1">
    <citation type="submission" date="2025-08" db="UniProtKB">
        <authorList>
            <consortium name="Ensembl"/>
        </authorList>
    </citation>
    <scope>IDENTIFICATION</scope>
</reference>
<protein>
    <recommendedName>
        <fullName evidence="3">C2H2-type domain-containing protein</fullName>
    </recommendedName>
</protein>
<dbReference type="Proteomes" id="UP000694389">
    <property type="component" value="Unassembled WGS sequence"/>
</dbReference>
<reference evidence="4" key="2">
    <citation type="submission" date="2025-09" db="UniProtKB">
        <authorList>
            <consortium name="Ensembl"/>
        </authorList>
    </citation>
    <scope>IDENTIFICATION</scope>
</reference>
<keyword evidence="5" id="KW-1185">Reference proteome</keyword>
<feature type="domain" description="C2H2-type" evidence="3">
    <location>
        <begin position="326"/>
        <end position="354"/>
    </location>
</feature>
<keyword evidence="1" id="KW-0479">Metal-binding</keyword>
<accession>A0A8P4G7P9</accession>
<keyword evidence="1" id="KW-0863">Zinc-finger</keyword>
<dbReference type="GeneTree" id="ENSGT00390000006876"/>
<evidence type="ECO:0000256" key="1">
    <source>
        <dbReference type="PROSITE-ProRule" id="PRU00042"/>
    </source>
</evidence>
<evidence type="ECO:0000259" key="3">
    <source>
        <dbReference type="PROSITE" id="PS50157"/>
    </source>
</evidence>
<keyword evidence="1" id="KW-0862">Zinc</keyword>
<organism evidence="4 5">
    <name type="scientific">Dicentrarchus labrax</name>
    <name type="common">European seabass</name>
    <name type="synonym">Morone labrax</name>
    <dbReference type="NCBI Taxonomy" id="13489"/>
    <lineage>
        <taxon>Eukaryota</taxon>
        <taxon>Metazoa</taxon>
        <taxon>Chordata</taxon>
        <taxon>Craniata</taxon>
        <taxon>Vertebrata</taxon>
        <taxon>Euteleostomi</taxon>
        <taxon>Actinopterygii</taxon>
        <taxon>Neopterygii</taxon>
        <taxon>Teleostei</taxon>
        <taxon>Neoteleostei</taxon>
        <taxon>Acanthomorphata</taxon>
        <taxon>Eupercaria</taxon>
        <taxon>Moronidae</taxon>
        <taxon>Dicentrarchus</taxon>
    </lineage>
</organism>
<feature type="compositionally biased region" description="Polar residues" evidence="2">
    <location>
        <begin position="182"/>
        <end position="202"/>
    </location>
</feature>
<evidence type="ECO:0000256" key="2">
    <source>
        <dbReference type="SAM" id="MobiDB-lite"/>
    </source>
</evidence>
<dbReference type="InterPro" id="IPR013087">
    <property type="entry name" value="Znf_C2H2_type"/>
</dbReference>
<dbReference type="InterPro" id="IPR031799">
    <property type="entry name" value="Znf-C2H2_ribbon"/>
</dbReference>
<evidence type="ECO:0000313" key="4">
    <source>
        <dbReference type="Ensembl" id="ENSDLAP00005072341.1"/>
    </source>
</evidence>
<feature type="compositionally biased region" description="Pro residues" evidence="2">
    <location>
        <begin position="218"/>
        <end position="234"/>
    </location>
</feature>
<dbReference type="Ensembl" id="ENSDLAT00005081637.1">
    <property type="protein sequence ID" value="ENSDLAP00005072341.1"/>
    <property type="gene ID" value="ENSDLAG00005034006.1"/>
</dbReference>
<sequence>MQEPINSCLSWLANIWLPLPVLSPVRDFFHLQELLRTMMSAGSSGSHTAENGTGGNKRTPCPFHGCKRVYSDGSALQTHINDHEISAQSLPGKVLLCSTVGCSGSFPNMLKLMEHMRHHHKPNIFFLCESCRTKLRSYRGLLTHLHTCSKVPRGKTKPTELTAPVPAAVTNPNMTPMDMDQNPPQLDSVSTPPQLPFQNPDGSLSAAVLQPDSAAPPVLGPPFLPNPETSPPQFGPQQLTEAAPQPKLRNEASDLPISLNLIGPTAAPDPSDAQGQHQTLTRSPEPIYPGPGSAPQSHPGSSAVWKKNQGMACNRRILWEHTRGRYTCVQCGHSVTNRKEMTQHISSYHSGNKPAEDAGSSATNT</sequence>
<dbReference type="PANTHER" id="PTHR21695:SF0">
    <property type="entry name" value="ZINC FINGER PROTEIN 414"/>
    <property type="match status" value="1"/>
</dbReference>
<proteinExistence type="predicted"/>
<feature type="compositionally biased region" description="Polar residues" evidence="2">
    <location>
        <begin position="273"/>
        <end position="282"/>
    </location>
</feature>
<evidence type="ECO:0000313" key="5">
    <source>
        <dbReference type="Proteomes" id="UP000694389"/>
    </source>
</evidence>
<dbReference type="InterPro" id="IPR039882">
    <property type="entry name" value="ZN414"/>
</dbReference>
<feature type="region of interest" description="Disordered" evidence="2">
    <location>
        <begin position="345"/>
        <end position="365"/>
    </location>
</feature>